<feature type="compositionally biased region" description="Polar residues" evidence="1">
    <location>
        <begin position="23"/>
        <end position="33"/>
    </location>
</feature>
<evidence type="ECO:0000313" key="2">
    <source>
        <dbReference type="EMBL" id="TRM64174.1"/>
    </source>
</evidence>
<accession>A0A550CHC5</accession>
<reference evidence="2 3" key="1">
    <citation type="journal article" date="2019" name="New Phytol.">
        <title>Comparative genomics reveals unique wood-decay strategies and fruiting body development in the Schizophyllaceae.</title>
        <authorList>
            <person name="Almasi E."/>
            <person name="Sahu N."/>
            <person name="Krizsan K."/>
            <person name="Balint B."/>
            <person name="Kovacs G.M."/>
            <person name="Kiss B."/>
            <person name="Cseklye J."/>
            <person name="Drula E."/>
            <person name="Henrissat B."/>
            <person name="Nagy I."/>
            <person name="Chovatia M."/>
            <person name="Adam C."/>
            <person name="LaButti K."/>
            <person name="Lipzen A."/>
            <person name="Riley R."/>
            <person name="Grigoriev I.V."/>
            <person name="Nagy L.G."/>
        </authorList>
    </citation>
    <scope>NUCLEOTIDE SEQUENCE [LARGE SCALE GENOMIC DNA]</scope>
    <source>
        <strain evidence="2 3">NL-1724</strain>
    </source>
</reference>
<feature type="region of interest" description="Disordered" evidence="1">
    <location>
        <begin position="1"/>
        <end position="47"/>
    </location>
</feature>
<keyword evidence="3" id="KW-1185">Reference proteome</keyword>
<dbReference type="AlphaFoldDB" id="A0A550CHC5"/>
<comment type="caution">
    <text evidence="2">The sequence shown here is derived from an EMBL/GenBank/DDBJ whole genome shotgun (WGS) entry which is preliminary data.</text>
</comment>
<sequence>MLCSERYGGSPVRSYEGLPGQRIDSSAVHQGSSRRLPPWADDPKTLPSFCRNAQRPSRWFYAQLSERKAGLPSQHPNRCDDRHSSSPPPRDEDAILYTTIAWPYVTLARTVEGGGACRLRRTMPPFGYVTQLWRVQEQGKGYSKGPGGDRHTTGAHRASLSLNAILV</sequence>
<gene>
    <name evidence="2" type="ORF">BD626DRAFT_266455</name>
</gene>
<name>A0A550CHC5_9AGAR</name>
<feature type="compositionally biased region" description="Basic and acidic residues" evidence="1">
    <location>
        <begin position="77"/>
        <end position="91"/>
    </location>
</feature>
<feature type="region of interest" description="Disordered" evidence="1">
    <location>
        <begin position="65"/>
        <end position="91"/>
    </location>
</feature>
<protein>
    <submittedName>
        <fullName evidence="2">Uncharacterized protein</fullName>
    </submittedName>
</protein>
<proteinExistence type="predicted"/>
<evidence type="ECO:0000256" key="1">
    <source>
        <dbReference type="SAM" id="MobiDB-lite"/>
    </source>
</evidence>
<organism evidence="2 3">
    <name type="scientific">Schizophyllum amplum</name>
    <dbReference type="NCBI Taxonomy" id="97359"/>
    <lineage>
        <taxon>Eukaryota</taxon>
        <taxon>Fungi</taxon>
        <taxon>Dikarya</taxon>
        <taxon>Basidiomycota</taxon>
        <taxon>Agaricomycotina</taxon>
        <taxon>Agaricomycetes</taxon>
        <taxon>Agaricomycetidae</taxon>
        <taxon>Agaricales</taxon>
        <taxon>Schizophyllaceae</taxon>
        <taxon>Schizophyllum</taxon>
    </lineage>
</organism>
<dbReference type="EMBL" id="VDMD01000008">
    <property type="protein sequence ID" value="TRM64174.1"/>
    <property type="molecule type" value="Genomic_DNA"/>
</dbReference>
<evidence type="ECO:0000313" key="3">
    <source>
        <dbReference type="Proteomes" id="UP000320762"/>
    </source>
</evidence>
<dbReference type="Proteomes" id="UP000320762">
    <property type="component" value="Unassembled WGS sequence"/>
</dbReference>